<comment type="caution">
    <text evidence="2">The sequence shown here is derived from an EMBL/GenBank/DDBJ whole genome shotgun (WGS) entry which is preliminary data.</text>
</comment>
<dbReference type="AlphaFoldDB" id="A0A9N8HVU5"/>
<evidence type="ECO:0000256" key="1">
    <source>
        <dbReference type="SAM" id="SignalP"/>
    </source>
</evidence>
<proteinExistence type="predicted"/>
<name>A0A9N8HVU5_9STRA</name>
<dbReference type="Proteomes" id="UP001153069">
    <property type="component" value="Unassembled WGS sequence"/>
</dbReference>
<feature type="signal peptide" evidence="1">
    <location>
        <begin position="1"/>
        <end position="19"/>
    </location>
</feature>
<keyword evidence="1" id="KW-0732">Signal</keyword>
<reference evidence="2" key="1">
    <citation type="submission" date="2020-06" db="EMBL/GenBank/DDBJ databases">
        <authorList>
            <consortium name="Plant Systems Biology data submission"/>
        </authorList>
    </citation>
    <scope>NUCLEOTIDE SEQUENCE</scope>
    <source>
        <strain evidence="2">D6</strain>
    </source>
</reference>
<evidence type="ECO:0000313" key="2">
    <source>
        <dbReference type="EMBL" id="CAB9526690.1"/>
    </source>
</evidence>
<dbReference type="OrthoDB" id="41875at2759"/>
<evidence type="ECO:0000313" key="3">
    <source>
        <dbReference type="Proteomes" id="UP001153069"/>
    </source>
</evidence>
<protein>
    <submittedName>
        <fullName evidence="2">Ankyrin Repeat</fullName>
    </submittedName>
</protein>
<feature type="chain" id="PRO_5040412053" evidence="1">
    <location>
        <begin position="20"/>
        <end position="512"/>
    </location>
</feature>
<accession>A0A9N8HVU5</accession>
<organism evidence="2 3">
    <name type="scientific">Seminavis robusta</name>
    <dbReference type="NCBI Taxonomy" id="568900"/>
    <lineage>
        <taxon>Eukaryota</taxon>
        <taxon>Sar</taxon>
        <taxon>Stramenopiles</taxon>
        <taxon>Ochrophyta</taxon>
        <taxon>Bacillariophyta</taxon>
        <taxon>Bacillariophyceae</taxon>
        <taxon>Bacillariophycidae</taxon>
        <taxon>Naviculales</taxon>
        <taxon>Naviculaceae</taxon>
        <taxon>Seminavis</taxon>
    </lineage>
</organism>
<sequence>MKNAIALILVCAFGVTTSAVDIVRSVENDLDYDKNGKLAKHNLLFPVGSHGCGPTKLGMVYGYESHAVAAEALSAIFPGTSEGDCVAVCLERGTDKSVAHAAMPQRRWLGEGDFIDWFKNNCSRMEVCLMNYHSRKTPLKLFWISSTGEKEFQQEIPFGYDGTQCFSSYVGHRFEVDDGETGELLEQIRVEFITTKAIGISPPSADPEMYDFEQEIKNTLHNEWRRHNRVKRTFSPLGFKKGRLPDDLFASMGAFYYNNRHHKVREEWTGNGVFVNWWEINCTFIQIPWEQKYRWQERLRLLVEAWAGLPVEQTVMYGLRQYEHGARLLTHVDREATHAVSLIVNVAQGNLTEPWPVEVNDHGDRLHEVVMEPGDVVYYESAKCLHGRNRPLMGQHAYYTNLFTHYRPVGDPKWYEKPNHEGVPDPVIDVEGECRLEKVLVQTLEASSKTSSKKLGVAEAVKCDDSRLGSHVSPSLFKVSSAEDLIEWWQMTSPLDESLGNKETATSGQDEL</sequence>
<keyword evidence="3" id="KW-1185">Reference proteome</keyword>
<gene>
    <name evidence="2" type="ORF">SEMRO_1870_G302720.1</name>
</gene>
<dbReference type="EMBL" id="CAICTM010001868">
    <property type="protein sequence ID" value="CAB9526690.1"/>
    <property type="molecule type" value="Genomic_DNA"/>
</dbReference>